<dbReference type="FunFam" id="1.10.510.10:FF:000571">
    <property type="entry name" value="Maternal embryonic leucine zipper kinase"/>
    <property type="match status" value="1"/>
</dbReference>
<reference evidence="11" key="1">
    <citation type="journal article" date="2015" name="PLoS Genet.">
        <title>Genome Sequence and Transcriptome Analyses of Chrysochromulina tobin: Metabolic Tools for Enhanced Algal Fitness in the Prominent Order Prymnesiales (Haptophyceae).</title>
        <authorList>
            <person name="Hovde B.T."/>
            <person name="Deodato C.R."/>
            <person name="Hunsperger H.M."/>
            <person name="Ryken S.A."/>
            <person name="Yost W."/>
            <person name="Jha R.K."/>
            <person name="Patterson J."/>
            <person name="Monnat R.J. Jr."/>
            <person name="Barlow S.B."/>
            <person name="Starkenburg S.R."/>
            <person name="Cattolico R.A."/>
        </authorList>
    </citation>
    <scope>NUCLEOTIDE SEQUENCE</scope>
    <source>
        <strain evidence="11">CCMP291</strain>
    </source>
</reference>
<dbReference type="EMBL" id="JWZX01001282">
    <property type="protein sequence ID" value="KOO34243.1"/>
    <property type="molecule type" value="Genomic_DNA"/>
</dbReference>
<evidence type="ECO:0000256" key="4">
    <source>
        <dbReference type="ARBA" id="ARBA00022777"/>
    </source>
</evidence>
<feature type="domain" description="Protein kinase" evidence="9">
    <location>
        <begin position="24"/>
        <end position="280"/>
    </location>
</feature>
<evidence type="ECO:0000256" key="7">
    <source>
        <dbReference type="RuleBase" id="RU000304"/>
    </source>
</evidence>
<evidence type="ECO:0000256" key="3">
    <source>
        <dbReference type="ARBA" id="ARBA00022741"/>
    </source>
</evidence>
<dbReference type="InterPro" id="IPR000719">
    <property type="entry name" value="Prot_kinase_dom"/>
</dbReference>
<dbReference type="FunFam" id="3.30.200.20:FF:000042">
    <property type="entry name" value="Aurora kinase A"/>
    <property type="match status" value="1"/>
</dbReference>
<dbReference type="GO" id="GO:0005524">
    <property type="term" value="F:ATP binding"/>
    <property type="evidence" value="ECO:0007669"/>
    <property type="project" value="UniProtKB-UniRule"/>
</dbReference>
<dbReference type="GO" id="GO:0035556">
    <property type="term" value="P:intracellular signal transduction"/>
    <property type="evidence" value="ECO:0007669"/>
    <property type="project" value="TreeGrafter"/>
</dbReference>
<dbReference type="Gene3D" id="1.10.510.10">
    <property type="entry name" value="Transferase(Phosphotransferase) domain 1"/>
    <property type="match status" value="1"/>
</dbReference>
<dbReference type="SUPFAM" id="SSF56112">
    <property type="entry name" value="Protein kinase-like (PK-like)"/>
    <property type="match status" value="1"/>
</dbReference>
<organism evidence="10 11">
    <name type="scientific">Chrysochromulina tobinii</name>
    <dbReference type="NCBI Taxonomy" id="1460289"/>
    <lineage>
        <taxon>Eukaryota</taxon>
        <taxon>Haptista</taxon>
        <taxon>Haptophyta</taxon>
        <taxon>Prymnesiophyceae</taxon>
        <taxon>Prymnesiales</taxon>
        <taxon>Chrysochromulinaceae</taxon>
        <taxon>Chrysochromulina</taxon>
    </lineage>
</organism>
<dbReference type="OrthoDB" id="193931at2759"/>
<keyword evidence="11" id="KW-1185">Reference proteome</keyword>
<dbReference type="GO" id="GO:0005737">
    <property type="term" value="C:cytoplasm"/>
    <property type="evidence" value="ECO:0007669"/>
    <property type="project" value="TreeGrafter"/>
</dbReference>
<feature type="compositionally biased region" description="Basic and acidic residues" evidence="8">
    <location>
        <begin position="396"/>
        <end position="415"/>
    </location>
</feature>
<sequence length="433" mass="47536">MPTSCVRLRGGGLQGGMPSTVGRYAVGDKLGEGTFGTVMKGAHQLAGEKVAIKVLEKRRMQQADDIERVGREIQILKQLKHPHVIRLWEIIHTSDRIYLIMEFTARGELFQHIVKAGRLSEDEGRRFFNQIVAGVSYLHANNVVHRDIKPENLLLDSEKTIRIIDFGLSTKCAPGQVLKHACGSPCYAAPEMLTREGQTHGYVGHPVDIWSSGITLFAMICGFLPFEHQNTSQLYKKIIAGDYAAPPFLTREAKDVIKRLLTTDPQRRWSLEQIASHPWCTAGGAASSVIRAGSSEAGAVAQLLSETTPDGPTLAKMEQHGYKVDEVTAELGKHSEGAATYWLMRLHALKSARRDGGPLAPAAPNQAPPPQQQQQQRPPSRSVSPRHVAPGGPRDPSPRDPRPEAASRRGADFRSRKYATTGQPRMVGLIAQK</sequence>
<dbReference type="SMART" id="SM00220">
    <property type="entry name" value="S_TKc"/>
    <property type="match status" value="1"/>
</dbReference>
<evidence type="ECO:0000256" key="6">
    <source>
        <dbReference type="PROSITE-ProRule" id="PRU10141"/>
    </source>
</evidence>
<evidence type="ECO:0000313" key="11">
    <source>
        <dbReference type="Proteomes" id="UP000037460"/>
    </source>
</evidence>
<dbReference type="CDD" id="cd14003">
    <property type="entry name" value="STKc_AMPK-like"/>
    <property type="match status" value="1"/>
</dbReference>
<protein>
    <submittedName>
        <fullName evidence="10">Carbon catabolite derepressing protein</fullName>
    </submittedName>
</protein>
<feature type="binding site" evidence="6">
    <location>
        <position position="53"/>
    </location>
    <ligand>
        <name>ATP</name>
        <dbReference type="ChEBI" id="CHEBI:30616"/>
    </ligand>
</feature>
<keyword evidence="3 6" id="KW-0547">Nucleotide-binding</keyword>
<dbReference type="InterPro" id="IPR011009">
    <property type="entry name" value="Kinase-like_dom_sf"/>
</dbReference>
<dbReference type="PANTHER" id="PTHR24346">
    <property type="entry name" value="MAP/MICROTUBULE AFFINITY-REGULATING KINASE"/>
    <property type="match status" value="1"/>
</dbReference>
<dbReference type="PROSITE" id="PS00107">
    <property type="entry name" value="PROTEIN_KINASE_ATP"/>
    <property type="match status" value="1"/>
</dbReference>
<dbReference type="Pfam" id="PF00069">
    <property type="entry name" value="Pkinase"/>
    <property type="match status" value="1"/>
</dbReference>
<evidence type="ECO:0000259" key="9">
    <source>
        <dbReference type="PROSITE" id="PS50011"/>
    </source>
</evidence>
<feature type="region of interest" description="Disordered" evidence="8">
    <location>
        <begin position="354"/>
        <end position="433"/>
    </location>
</feature>
<gene>
    <name evidence="10" type="ORF">Ctob_005459</name>
</gene>
<comment type="caution">
    <text evidence="10">The sequence shown here is derived from an EMBL/GenBank/DDBJ whole genome shotgun (WGS) entry which is preliminary data.</text>
</comment>
<keyword evidence="2" id="KW-0808">Transferase</keyword>
<dbReference type="Proteomes" id="UP000037460">
    <property type="component" value="Unassembled WGS sequence"/>
</dbReference>
<keyword evidence="5 6" id="KW-0067">ATP-binding</keyword>
<evidence type="ECO:0000256" key="1">
    <source>
        <dbReference type="ARBA" id="ARBA00022527"/>
    </source>
</evidence>
<dbReference type="PANTHER" id="PTHR24346:SF82">
    <property type="entry name" value="KP78A-RELATED"/>
    <property type="match status" value="1"/>
</dbReference>
<proteinExistence type="inferred from homology"/>
<comment type="similarity">
    <text evidence="7">Belongs to the protein kinase superfamily.</text>
</comment>
<keyword evidence="1 7" id="KW-0723">Serine/threonine-protein kinase</keyword>
<keyword evidence="4" id="KW-0418">Kinase</keyword>
<dbReference type="GO" id="GO:0004674">
    <property type="term" value="F:protein serine/threonine kinase activity"/>
    <property type="evidence" value="ECO:0007669"/>
    <property type="project" value="UniProtKB-KW"/>
</dbReference>
<dbReference type="PROSITE" id="PS50011">
    <property type="entry name" value="PROTEIN_KINASE_DOM"/>
    <property type="match status" value="1"/>
</dbReference>
<dbReference type="AlphaFoldDB" id="A0A0M0K774"/>
<dbReference type="PROSITE" id="PS00108">
    <property type="entry name" value="PROTEIN_KINASE_ST"/>
    <property type="match status" value="1"/>
</dbReference>
<evidence type="ECO:0000313" key="10">
    <source>
        <dbReference type="EMBL" id="KOO34243.1"/>
    </source>
</evidence>
<evidence type="ECO:0000256" key="8">
    <source>
        <dbReference type="SAM" id="MobiDB-lite"/>
    </source>
</evidence>
<evidence type="ECO:0000256" key="2">
    <source>
        <dbReference type="ARBA" id="ARBA00022679"/>
    </source>
</evidence>
<dbReference type="InterPro" id="IPR008271">
    <property type="entry name" value="Ser/Thr_kinase_AS"/>
</dbReference>
<accession>A0A0M0K774</accession>
<dbReference type="InterPro" id="IPR017441">
    <property type="entry name" value="Protein_kinase_ATP_BS"/>
</dbReference>
<name>A0A0M0K774_9EUKA</name>
<evidence type="ECO:0000256" key="5">
    <source>
        <dbReference type="ARBA" id="ARBA00022840"/>
    </source>
</evidence>